<organism evidence="2 3">
    <name type="scientific">Rhizoctonia solani</name>
    <dbReference type="NCBI Taxonomy" id="456999"/>
    <lineage>
        <taxon>Eukaryota</taxon>
        <taxon>Fungi</taxon>
        <taxon>Dikarya</taxon>
        <taxon>Basidiomycota</taxon>
        <taxon>Agaricomycotina</taxon>
        <taxon>Agaricomycetes</taxon>
        <taxon>Cantharellales</taxon>
        <taxon>Ceratobasidiaceae</taxon>
        <taxon>Rhizoctonia</taxon>
    </lineage>
</organism>
<reference evidence="2" key="1">
    <citation type="submission" date="2021-01" db="EMBL/GenBank/DDBJ databases">
        <authorList>
            <person name="Kaushik A."/>
        </authorList>
    </citation>
    <scope>NUCLEOTIDE SEQUENCE</scope>
    <source>
        <strain evidence="2">AG4-R118</strain>
    </source>
</reference>
<evidence type="ECO:0000313" key="2">
    <source>
        <dbReference type="EMBL" id="CAE6438779.1"/>
    </source>
</evidence>
<gene>
    <name evidence="2" type="ORF">RDB_LOCUS46605</name>
</gene>
<name>A0A8H3ATI3_9AGAM</name>
<evidence type="ECO:0000313" key="3">
    <source>
        <dbReference type="Proteomes" id="UP000663888"/>
    </source>
</evidence>
<feature type="region of interest" description="Disordered" evidence="1">
    <location>
        <begin position="35"/>
        <end position="80"/>
    </location>
</feature>
<comment type="caution">
    <text evidence="2">The sequence shown here is derived from an EMBL/GenBank/DDBJ whole genome shotgun (WGS) entry which is preliminary data.</text>
</comment>
<feature type="compositionally biased region" description="Low complexity" evidence="1">
    <location>
        <begin position="54"/>
        <end position="80"/>
    </location>
</feature>
<dbReference type="Proteomes" id="UP000663888">
    <property type="component" value="Unassembled WGS sequence"/>
</dbReference>
<accession>A0A8H3ATI3</accession>
<sequence length="443" mass="49872">MTTLSTPISDSPMTARLGYLAELQKAEEAYAEAWWTRSRPKRRSSGQRSPLRGSFSSDEAPSLDSSSELPSPSSSFPSTPAEYVQEYFETTRKNREIYNKAWSTAVERHILSVHDPQDPAIKLNSRSRRSHLLAAQLDAFAKREETRQDYYDAWSSPTIGDALLVHEPRDPATKIASASTDINLLAVQLQANAEERDREDAYDGEWINASSQGSLCAGESRKSATKIASETKVTNTLAAQLRAVEDEALVEQGYVDAWSRYGEITRYAHSIDAWKFHHLERLRKESEYYNVWSDATKKSTLVKPKAPAKSKILISQIAMFQEIHIRDEQYNEAWTAYGQRHTAMAPAPVRMPHRRSRASFSRSPRPAFMRRLPGDAPEVPMLGFSAIDSIENDDEYVKAWADKMKTTIITPANSLLVSSSQTRIIPSSPKPKKRSDKGHFKAC</sequence>
<dbReference type="AlphaFoldDB" id="A0A8H3ATI3"/>
<evidence type="ECO:0000256" key="1">
    <source>
        <dbReference type="SAM" id="MobiDB-lite"/>
    </source>
</evidence>
<dbReference type="EMBL" id="CAJMWX010000927">
    <property type="protein sequence ID" value="CAE6438779.1"/>
    <property type="molecule type" value="Genomic_DNA"/>
</dbReference>
<protein>
    <submittedName>
        <fullName evidence="2">Uncharacterized protein</fullName>
    </submittedName>
</protein>
<feature type="region of interest" description="Disordered" evidence="1">
    <location>
        <begin position="419"/>
        <end position="443"/>
    </location>
</feature>
<feature type="compositionally biased region" description="Basic residues" evidence="1">
    <location>
        <begin position="430"/>
        <end position="443"/>
    </location>
</feature>
<proteinExistence type="predicted"/>